<feature type="chain" id="PRO_5045098584" evidence="2">
    <location>
        <begin position="21"/>
        <end position="266"/>
    </location>
</feature>
<protein>
    <submittedName>
        <fullName evidence="3">CsiV family protein</fullName>
    </submittedName>
</protein>
<keyword evidence="4" id="KW-1185">Reference proteome</keyword>
<dbReference type="Proteomes" id="UP001379949">
    <property type="component" value="Unassembled WGS sequence"/>
</dbReference>
<dbReference type="InterPro" id="IPR021241">
    <property type="entry name" value="CsiV"/>
</dbReference>
<evidence type="ECO:0000313" key="4">
    <source>
        <dbReference type="Proteomes" id="UP001379949"/>
    </source>
</evidence>
<dbReference type="EMBL" id="JBAKAR010000007">
    <property type="protein sequence ID" value="MEL0613532.1"/>
    <property type="molecule type" value="Genomic_DNA"/>
</dbReference>
<proteinExistence type="predicted"/>
<organism evidence="3 4">
    <name type="scientific">Marinomonas arenicola</name>
    <dbReference type="NCBI Taxonomy" id="569601"/>
    <lineage>
        <taxon>Bacteria</taxon>
        <taxon>Pseudomonadati</taxon>
        <taxon>Pseudomonadota</taxon>
        <taxon>Gammaproteobacteria</taxon>
        <taxon>Oceanospirillales</taxon>
        <taxon>Oceanospirillaceae</taxon>
        <taxon>Marinomonas</taxon>
    </lineage>
</organism>
<feature type="compositionally biased region" description="Polar residues" evidence="1">
    <location>
        <begin position="165"/>
        <end position="174"/>
    </location>
</feature>
<name>A0ABU9G7W9_9GAMM</name>
<feature type="region of interest" description="Disordered" evidence="1">
    <location>
        <begin position="156"/>
        <end position="176"/>
    </location>
</feature>
<dbReference type="Pfam" id="PF10972">
    <property type="entry name" value="CsiV"/>
    <property type="match status" value="1"/>
</dbReference>
<sequence length="266" mass="29537">MKTYYLLLLTLAAFSSQLFAANETEYNPSTARAYEAYLLTFVWPDKDSSEQVDYKSLVSAANLPRYPSPSADSSRSSAANIAQLSVPFDRFKNKIAPHAEVLVNKKWTLIFKTTGATLHETFHSDVMKNGYPELTGKIAIKLGRYLESDIQYKHYRFDPRPTPPVSEQESQADSQGALPAQTLPAALEPTLVLNLEQSNKTASKKLNYLDHPIIGTLIYFEPISLDDAIQQVSLEKLTPTVEEAQLSSSSAVQLAPTYDVKQTGNQ</sequence>
<evidence type="ECO:0000256" key="1">
    <source>
        <dbReference type="SAM" id="MobiDB-lite"/>
    </source>
</evidence>
<evidence type="ECO:0000313" key="3">
    <source>
        <dbReference type="EMBL" id="MEL0613532.1"/>
    </source>
</evidence>
<feature type="signal peptide" evidence="2">
    <location>
        <begin position="1"/>
        <end position="20"/>
    </location>
</feature>
<dbReference type="RefSeq" id="WP_341567290.1">
    <property type="nucleotide sequence ID" value="NZ_JBAKAR010000007.1"/>
</dbReference>
<accession>A0ABU9G7W9</accession>
<evidence type="ECO:0000256" key="2">
    <source>
        <dbReference type="SAM" id="SignalP"/>
    </source>
</evidence>
<keyword evidence="2" id="KW-0732">Signal</keyword>
<comment type="caution">
    <text evidence="3">The sequence shown here is derived from an EMBL/GenBank/DDBJ whole genome shotgun (WGS) entry which is preliminary data.</text>
</comment>
<reference evidence="3 4" key="1">
    <citation type="submission" date="2024-02" db="EMBL/GenBank/DDBJ databases">
        <title>Bacteria isolated from the canopy kelp, Nereocystis luetkeana.</title>
        <authorList>
            <person name="Pfister C.A."/>
            <person name="Younker I.T."/>
            <person name="Light S.H."/>
        </authorList>
    </citation>
    <scope>NUCLEOTIDE SEQUENCE [LARGE SCALE GENOMIC DNA]</scope>
    <source>
        <strain evidence="3 4">TI.4.07</strain>
    </source>
</reference>
<gene>
    <name evidence="3" type="ORF">V6242_10265</name>
</gene>